<reference evidence="1 2" key="1">
    <citation type="submission" date="2020-08" db="EMBL/GenBank/DDBJ databases">
        <title>Sequencing the genomes of 1000 actinobacteria strains.</title>
        <authorList>
            <person name="Klenk H.-P."/>
        </authorList>
    </citation>
    <scope>NUCLEOTIDE SEQUENCE [LARGE SCALE GENOMIC DNA]</scope>
    <source>
        <strain evidence="1 2">DSM 28967</strain>
    </source>
</reference>
<gene>
    <name evidence="1" type="ORF">HDA39_000117</name>
</gene>
<dbReference type="RefSeq" id="WP_184793278.1">
    <property type="nucleotide sequence ID" value="NZ_JACHMY010000001.1"/>
</dbReference>
<name>A0A7W9J1Y5_9ACTN</name>
<accession>A0A7W9J1Y5</accession>
<protein>
    <submittedName>
        <fullName evidence="1">Uncharacterized protein</fullName>
    </submittedName>
</protein>
<comment type="caution">
    <text evidence="1">The sequence shown here is derived from an EMBL/GenBank/DDBJ whole genome shotgun (WGS) entry which is preliminary data.</text>
</comment>
<dbReference type="Proteomes" id="UP000549971">
    <property type="component" value="Unassembled WGS sequence"/>
</dbReference>
<sequence>MVASFSGDARDFLDLHFPHPMKSELGKPIILTPTNTHGLQGLRGDMIEGIYDIRRLPIAESTNRTVDQELDRFRWRYPDVPFSVRVR</sequence>
<keyword evidence="2" id="KW-1185">Reference proteome</keyword>
<dbReference type="EMBL" id="JACHMY010000001">
    <property type="protein sequence ID" value="MBB5833383.1"/>
    <property type="molecule type" value="Genomic_DNA"/>
</dbReference>
<proteinExistence type="predicted"/>
<evidence type="ECO:0000313" key="1">
    <source>
        <dbReference type="EMBL" id="MBB5833383.1"/>
    </source>
</evidence>
<dbReference type="AlphaFoldDB" id="A0A7W9J1Y5"/>
<evidence type="ECO:0000313" key="2">
    <source>
        <dbReference type="Proteomes" id="UP000549971"/>
    </source>
</evidence>
<organism evidence="1 2">
    <name type="scientific">Kribbella italica</name>
    <dbReference type="NCBI Taxonomy" id="1540520"/>
    <lineage>
        <taxon>Bacteria</taxon>
        <taxon>Bacillati</taxon>
        <taxon>Actinomycetota</taxon>
        <taxon>Actinomycetes</taxon>
        <taxon>Propionibacteriales</taxon>
        <taxon>Kribbellaceae</taxon>
        <taxon>Kribbella</taxon>
    </lineage>
</organism>